<sequence>MSLYRVKQFVWALKSLSQDIDTEYVNKFLNKREKNLFNKLKKTDKQHCIRVSKDAVHLSKRKNINLNLNRVAKVGLLHDIGKGEYGLNIIEKSVLVILNKMTKGKLKKYDGIKAVDSYYNHAEKGANLLKHFNTYDKEFLDTIRYHHSNKIQGNKLLDIIKESDNRN</sequence>
<name>A0ABS2FDD2_9CLOT</name>
<dbReference type="RefSeq" id="WP_148323956.1">
    <property type="nucleotide sequence ID" value="NZ_JACJLL010000013.1"/>
</dbReference>
<dbReference type="Pfam" id="PF01966">
    <property type="entry name" value="HD"/>
    <property type="match status" value="1"/>
</dbReference>
<organism evidence="2 3">
    <name type="scientific">Clostridium saudiense</name>
    <dbReference type="NCBI Taxonomy" id="1414720"/>
    <lineage>
        <taxon>Bacteria</taxon>
        <taxon>Bacillati</taxon>
        <taxon>Bacillota</taxon>
        <taxon>Clostridia</taxon>
        <taxon>Eubacteriales</taxon>
        <taxon>Clostridiaceae</taxon>
        <taxon>Clostridium</taxon>
    </lineage>
</organism>
<proteinExistence type="predicted"/>
<protein>
    <submittedName>
        <fullName evidence="2">HD domain-containing protein</fullName>
    </submittedName>
</protein>
<accession>A0ABS2FDD2</accession>
<dbReference type="EMBL" id="JACJLL010000013">
    <property type="protein sequence ID" value="MBM6818419.1"/>
    <property type="molecule type" value="Genomic_DNA"/>
</dbReference>
<gene>
    <name evidence="2" type="ORF">H6A19_03520</name>
</gene>
<reference evidence="2 3" key="1">
    <citation type="journal article" date="2021" name="Sci. Rep.">
        <title>The distribution of antibiotic resistance genes in chicken gut microbiota commensals.</title>
        <authorList>
            <person name="Juricova H."/>
            <person name="Matiasovicova J."/>
            <person name="Kubasova T."/>
            <person name="Cejkova D."/>
            <person name="Rychlik I."/>
        </authorList>
    </citation>
    <scope>NUCLEOTIDE SEQUENCE [LARGE SCALE GENOMIC DNA]</scope>
    <source>
        <strain evidence="2 3">An435</strain>
    </source>
</reference>
<evidence type="ECO:0000313" key="3">
    <source>
        <dbReference type="Proteomes" id="UP000767334"/>
    </source>
</evidence>
<dbReference type="InterPro" id="IPR006674">
    <property type="entry name" value="HD_domain"/>
</dbReference>
<dbReference type="Proteomes" id="UP000767334">
    <property type="component" value="Unassembled WGS sequence"/>
</dbReference>
<evidence type="ECO:0000313" key="2">
    <source>
        <dbReference type="EMBL" id="MBM6818419.1"/>
    </source>
</evidence>
<feature type="domain" description="HD" evidence="1">
    <location>
        <begin position="46"/>
        <end position="163"/>
    </location>
</feature>
<dbReference type="Gene3D" id="1.10.3210.10">
    <property type="entry name" value="Hypothetical protein af1432"/>
    <property type="match status" value="1"/>
</dbReference>
<dbReference type="PANTHER" id="PTHR35795">
    <property type="entry name" value="SLR1885 PROTEIN"/>
    <property type="match status" value="1"/>
</dbReference>
<dbReference type="PANTHER" id="PTHR35795:SF1">
    <property type="entry name" value="BIS(5'-NUCLEOSYL)-TETRAPHOSPHATASE, SYMMETRICAL"/>
    <property type="match status" value="1"/>
</dbReference>
<evidence type="ECO:0000259" key="1">
    <source>
        <dbReference type="Pfam" id="PF01966"/>
    </source>
</evidence>
<keyword evidence="3" id="KW-1185">Reference proteome</keyword>
<dbReference type="InterPro" id="IPR006675">
    <property type="entry name" value="HDIG_dom"/>
</dbReference>
<dbReference type="NCBIfam" id="TIGR00277">
    <property type="entry name" value="HDIG"/>
    <property type="match status" value="1"/>
</dbReference>
<dbReference type="SUPFAM" id="SSF109604">
    <property type="entry name" value="HD-domain/PDEase-like"/>
    <property type="match status" value="1"/>
</dbReference>
<dbReference type="InterPro" id="IPR051094">
    <property type="entry name" value="Diverse_Catalytic_Enzymes"/>
</dbReference>
<comment type="caution">
    <text evidence="2">The sequence shown here is derived from an EMBL/GenBank/DDBJ whole genome shotgun (WGS) entry which is preliminary data.</text>
</comment>